<feature type="region of interest" description="Disordered" evidence="1">
    <location>
        <begin position="71"/>
        <end position="108"/>
    </location>
</feature>
<sequence>MIIGYGYRGMSLYEIHNLAANPSILEGLVSNPAFVVEFQLHFEQLKEGHLLLPSCFSSSTIGATYVSLWPHSAGPSSKDSSKSKMQSSRSSSSGSFDRLDSSSGDWSLSSVSESLFFSEGPSPDIFSFEIRA</sequence>
<accession>A0A5A7QJZ4</accession>
<reference evidence="3" key="1">
    <citation type="journal article" date="2019" name="Curr. Biol.">
        <title>Genome Sequence of Striga asiatica Provides Insight into the Evolution of Plant Parasitism.</title>
        <authorList>
            <person name="Yoshida S."/>
            <person name="Kim S."/>
            <person name="Wafula E.K."/>
            <person name="Tanskanen J."/>
            <person name="Kim Y.M."/>
            <person name="Honaas L."/>
            <person name="Yang Z."/>
            <person name="Spallek T."/>
            <person name="Conn C.E."/>
            <person name="Ichihashi Y."/>
            <person name="Cheong K."/>
            <person name="Cui S."/>
            <person name="Der J.P."/>
            <person name="Gundlach H."/>
            <person name="Jiao Y."/>
            <person name="Hori C."/>
            <person name="Ishida J.K."/>
            <person name="Kasahara H."/>
            <person name="Kiba T."/>
            <person name="Kim M.S."/>
            <person name="Koo N."/>
            <person name="Laohavisit A."/>
            <person name="Lee Y.H."/>
            <person name="Lumba S."/>
            <person name="McCourt P."/>
            <person name="Mortimer J.C."/>
            <person name="Mutuku J.M."/>
            <person name="Nomura T."/>
            <person name="Sasaki-Sekimoto Y."/>
            <person name="Seto Y."/>
            <person name="Wang Y."/>
            <person name="Wakatake T."/>
            <person name="Sakakibara H."/>
            <person name="Demura T."/>
            <person name="Yamaguchi S."/>
            <person name="Yoneyama K."/>
            <person name="Manabe R.I."/>
            <person name="Nelson D.C."/>
            <person name="Schulman A.H."/>
            <person name="Timko M.P."/>
            <person name="dePamphilis C.W."/>
            <person name="Choi D."/>
            <person name="Shirasu K."/>
        </authorList>
    </citation>
    <scope>NUCLEOTIDE SEQUENCE [LARGE SCALE GENOMIC DNA]</scope>
    <source>
        <strain evidence="3">cv. UVA1</strain>
    </source>
</reference>
<gene>
    <name evidence="2" type="ORF">STAS_22415</name>
</gene>
<feature type="compositionally biased region" description="Low complexity" evidence="1">
    <location>
        <begin position="72"/>
        <end position="108"/>
    </location>
</feature>
<dbReference type="EMBL" id="BKCP01007182">
    <property type="protein sequence ID" value="GER45454.1"/>
    <property type="molecule type" value="Genomic_DNA"/>
</dbReference>
<name>A0A5A7QJZ4_STRAF</name>
<comment type="caution">
    <text evidence="2">The sequence shown here is derived from an EMBL/GenBank/DDBJ whole genome shotgun (WGS) entry which is preliminary data.</text>
</comment>
<protein>
    <submittedName>
        <fullName evidence="2">Integrin-alpha FG-GAP repeat-containing protein 2</fullName>
    </submittedName>
</protein>
<dbReference type="GO" id="GO:0007229">
    <property type="term" value="P:integrin-mediated signaling pathway"/>
    <property type="evidence" value="ECO:0007669"/>
    <property type="project" value="UniProtKB-KW"/>
</dbReference>
<dbReference type="Proteomes" id="UP000325081">
    <property type="component" value="Unassembled WGS sequence"/>
</dbReference>
<evidence type="ECO:0000256" key="1">
    <source>
        <dbReference type="SAM" id="MobiDB-lite"/>
    </source>
</evidence>
<dbReference type="AlphaFoldDB" id="A0A5A7QJZ4"/>
<organism evidence="2 3">
    <name type="scientific">Striga asiatica</name>
    <name type="common">Asiatic witchweed</name>
    <name type="synonym">Buchnera asiatica</name>
    <dbReference type="NCBI Taxonomy" id="4170"/>
    <lineage>
        <taxon>Eukaryota</taxon>
        <taxon>Viridiplantae</taxon>
        <taxon>Streptophyta</taxon>
        <taxon>Embryophyta</taxon>
        <taxon>Tracheophyta</taxon>
        <taxon>Spermatophyta</taxon>
        <taxon>Magnoliopsida</taxon>
        <taxon>eudicotyledons</taxon>
        <taxon>Gunneridae</taxon>
        <taxon>Pentapetalae</taxon>
        <taxon>asterids</taxon>
        <taxon>lamiids</taxon>
        <taxon>Lamiales</taxon>
        <taxon>Orobanchaceae</taxon>
        <taxon>Buchnereae</taxon>
        <taxon>Striga</taxon>
    </lineage>
</organism>
<evidence type="ECO:0000313" key="3">
    <source>
        <dbReference type="Proteomes" id="UP000325081"/>
    </source>
</evidence>
<evidence type="ECO:0000313" key="2">
    <source>
        <dbReference type="EMBL" id="GER45454.1"/>
    </source>
</evidence>
<proteinExistence type="predicted"/>
<keyword evidence="3" id="KW-1185">Reference proteome</keyword>
<keyword evidence="2" id="KW-0401">Integrin</keyword>